<feature type="signal peptide" evidence="2">
    <location>
        <begin position="1"/>
        <end position="22"/>
    </location>
</feature>
<evidence type="ECO:0000256" key="1">
    <source>
        <dbReference type="SAM" id="MobiDB-lite"/>
    </source>
</evidence>
<protein>
    <submittedName>
        <fullName evidence="3">DUF4198 domain-containing protein</fullName>
    </submittedName>
</protein>
<dbReference type="EMBL" id="JAHWDQ010000001">
    <property type="protein sequence ID" value="MBW2939954.1"/>
    <property type="molecule type" value="Genomic_DNA"/>
</dbReference>
<dbReference type="Pfam" id="PF10670">
    <property type="entry name" value="DUF4198"/>
    <property type="match status" value="1"/>
</dbReference>
<dbReference type="RefSeq" id="WP_219042187.1">
    <property type="nucleotide sequence ID" value="NZ_JAHWDQ010000001.1"/>
</dbReference>
<comment type="caution">
    <text evidence="3">The sequence shown here is derived from an EMBL/GenBank/DDBJ whole genome shotgun (WGS) entry which is preliminary data.</text>
</comment>
<proteinExistence type="predicted"/>
<feature type="chain" id="PRO_5047016447" evidence="2">
    <location>
        <begin position="23"/>
        <end position="274"/>
    </location>
</feature>
<organism evidence="3 4">
    <name type="scientific">Zhongshania aquimaris</name>
    <dbReference type="NCBI Taxonomy" id="2857107"/>
    <lineage>
        <taxon>Bacteria</taxon>
        <taxon>Pseudomonadati</taxon>
        <taxon>Pseudomonadota</taxon>
        <taxon>Gammaproteobacteria</taxon>
        <taxon>Cellvibrionales</taxon>
        <taxon>Spongiibacteraceae</taxon>
        <taxon>Zhongshania</taxon>
    </lineage>
</organism>
<accession>A0ABS6VNS4</accession>
<name>A0ABS6VNS4_9GAMM</name>
<evidence type="ECO:0000313" key="3">
    <source>
        <dbReference type="EMBL" id="MBW2939954.1"/>
    </source>
</evidence>
<evidence type="ECO:0000313" key="4">
    <source>
        <dbReference type="Proteomes" id="UP001166291"/>
    </source>
</evidence>
<evidence type="ECO:0000256" key="2">
    <source>
        <dbReference type="SAM" id="SignalP"/>
    </source>
</evidence>
<keyword evidence="4" id="KW-1185">Reference proteome</keyword>
<sequence>MKKSKLAIIALLACSLPLVANAHRAWVLPAATVLSGENAWVTFDAAVSNDIFFTDHAAMRLNGMKAVGPDGNEVELQNQHTGKYRSSFDLELSKEGTYKVFSASSGLRARWETEDGKRGFWPGRGETPAPGEFKKAVPKNAKNLQVSQSSRRMETFVTAGQPSKTVFALQNQGLEMEPITHPNDLFSGEKAQFRFMIDGKPAVGVDVTVIPDGGRYRNSPNEIKATSDKKGVVSIEWPSAGRYWLEAEYQDDKAAKPATTRQGSYSATLEVLPQ</sequence>
<dbReference type="Proteomes" id="UP001166291">
    <property type="component" value="Unassembled WGS sequence"/>
</dbReference>
<gene>
    <name evidence="3" type="ORF">KXJ70_04170</name>
</gene>
<keyword evidence="2" id="KW-0732">Signal</keyword>
<dbReference type="InterPro" id="IPR019613">
    <property type="entry name" value="DUF4198"/>
</dbReference>
<reference evidence="3" key="1">
    <citation type="submission" date="2021-07" db="EMBL/GenBank/DDBJ databases">
        <title>Zhongshania sp. CAU 1632 isolated from seawater.</title>
        <authorList>
            <person name="Kim W."/>
        </authorList>
    </citation>
    <scope>NUCLEOTIDE SEQUENCE</scope>
    <source>
        <strain evidence="3">CAU 1632</strain>
    </source>
</reference>
<feature type="region of interest" description="Disordered" evidence="1">
    <location>
        <begin position="253"/>
        <end position="274"/>
    </location>
</feature>